<name>A0A645IZG6_9ZZZZ</name>
<evidence type="ECO:0000256" key="1">
    <source>
        <dbReference type="SAM" id="Phobius"/>
    </source>
</evidence>
<organism evidence="2">
    <name type="scientific">bioreactor metagenome</name>
    <dbReference type="NCBI Taxonomy" id="1076179"/>
    <lineage>
        <taxon>unclassified sequences</taxon>
        <taxon>metagenomes</taxon>
        <taxon>ecological metagenomes</taxon>
    </lineage>
</organism>
<keyword evidence="1" id="KW-1133">Transmembrane helix</keyword>
<keyword evidence="1" id="KW-0812">Transmembrane</keyword>
<dbReference type="AlphaFoldDB" id="A0A645IZG6"/>
<feature type="transmembrane region" description="Helical" evidence="1">
    <location>
        <begin position="31"/>
        <end position="51"/>
    </location>
</feature>
<accession>A0A645IZG6</accession>
<proteinExistence type="predicted"/>
<comment type="caution">
    <text evidence="2">The sequence shown here is derived from an EMBL/GenBank/DDBJ whole genome shotgun (WGS) entry which is preliminary data.</text>
</comment>
<evidence type="ECO:0000313" key="2">
    <source>
        <dbReference type="EMBL" id="MPN56711.1"/>
    </source>
</evidence>
<dbReference type="EMBL" id="VSSQ01127370">
    <property type="protein sequence ID" value="MPN56711.1"/>
    <property type="molecule type" value="Genomic_DNA"/>
</dbReference>
<sequence length="66" mass="7355">MWLFPWLTYLVIVFIIVALVMMLFVDQYRPLVLSTGAAALVVVIAGIVVHLRATRRTGMPAVAITR</sequence>
<gene>
    <name evidence="2" type="ORF">SDC9_204402</name>
</gene>
<protein>
    <submittedName>
        <fullName evidence="2">Uncharacterized protein</fullName>
    </submittedName>
</protein>
<reference evidence="2" key="1">
    <citation type="submission" date="2019-08" db="EMBL/GenBank/DDBJ databases">
        <authorList>
            <person name="Kucharzyk K."/>
            <person name="Murdoch R.W."/>
            <person name="Higgins S."/>
            <person name="Loffler F."/>
        </authorList>
    </citation>
    <scope>NUCLEOTIDE SEQUENCE</scope>
</reference>
<feature type="transmembrane region" description="Helical" evidence="1">
    <location>
        <begin position="7"/>
        <end position="25"/>
    </location>
</feature>
<keyword evidence="1" id="KW-0472">Membrane</keyword>